<dbReference type="Proteomes" id="UP001055072">
    <property type="component" value="Unassembled WGS sequence"/>
</dbReference>
<protein>
    <submittedName>
        <fullName evidence="1">Uncharacterized protein</fullName>
    </submittedName>
</protein>
<accession>A0ACB8TQE6</accession>
<reference evidence="1" key="1">
    <citation type="journal article" date="2021" name="Environ. Microbiol.">
        <title>Gene family expansions and transcriptome signatures uncover fungal adaptations to wood decay.</title>
        <authorList>
            <person name="Hage H."/>
            <person name="Miyauchi S."/>
            <person name="Viragh M."/>
            <person name="Drula E."/>
            <person name="Min B."/>
            <person name="Chaduli D."/>
            <person name="Navarro D."/>
            <person name="Favel A."/>
            <person name="Norest M."/>
            <person name="Lesage-Meessen L."/>
            <person name="Balint B."/>
            <person name="Merenyi Z."/>
            <person name="de Eugenio L."/>
            <person name="Morin E."/>
            <person name="Martinez A.T."/>
            <person name="Baldrian P."/>
            <person name="Stursova M."/>
            <person name="Martinez M.J."/>
            <person name="Novotny C."/>
            <person name="Magnuson J.K."/>
            <person name="Spatafora J.W."/>
            <person name="Maurice S."/>
            <person name="Pangilinan J."/>
            <person name="Andreopoulos W."/>
            <person name="LaButti K."/>
            <person name="Hundley H."/>
            <person name="Na H."/>
            <person name="Kuo A."/>
            <person name="Barry K."/>
            <person name="Lipzen A."/>
            <person name="Henrissat B."/>
            <person name="Riley R."/>
            <person name="Ahrendt S."/>
            <person name="Nagy L.G."/>
            <person name="Grigoriev I.V."/>
            <person name="Martin F."/>
            <person name="Rosso M.N."/>
        </authorList>
    </citation>
    <scope>NUCLEOTIDE SEQUENCE</scope>
    <source>
        <strain evidence="1">CBS 384.51</strain>
    </source>
</reference>
<sequence>MSLVVWIAIHQCSIHGSLAYMDDNFGFDPDRALTTYKPYRISMPKKQAALLTLWDELPESSQLLVAAIREFVHNAPQRRRTLREWQQILGWINWGLNVQPLLKPALQSCYDKISQRFIPSARIYLNKRTTRDLLWIANRFEHYDGVYLLKAITWSPQHADVTVFCDASLSGLGFWSPRPPGFAFAADRPDAPLLVEDNIFWYEALTVLSALHWAVTLSPQPFRIAIFSDNLNTVQMFDSFRAKEPYLDILLSAVEILISQQVDLRVWHIPGERNTIADALSRQLFTTVAQYAPFLKICTFQPPQLTSGLCE</sequence>
<organism evidence="1 2">
    <name type="scientific">Irpex rosettiformis</name>
    <dbReference type="NCBI Taxonomy" id="378272"/>
    <lineage>
        <taxon>Eukaryota</taxon>
        <taxon>Fungi</taxon>
        <taxon>Dikarya</taxon>
        <taxon>Basidiomycota</taxon>
        <taxon>Agaricomycotina</taxon>
        <taxon>Agaricomycetes</taxon>
        <taxon>Polyporales</taxon>
        <taxon>Irpicaceae</taxon>
        <taxon>Irpex</taxon>
    </lineage>
</organism>
<dbReference type="EMBL" id="MU274945">
    <property type="protein sequence ID" value="KAI0084235.1"/>
    <property type="molecule type" value="Genomic_DNA"/>
</dbReference>
<evidence type="ECO:0000313" key="1">
    <source>
        <dbReference type="EMBL" id="KAI0084235.1"/>
    </source>
</evidence>
<gene>
    <name evidence="1" type="ORF">BDY19DRAFT_987572</name>
</gene>
<comment type="caution">
    <text evidence="1">The sequence shown here is derived from an EMBL/GenBank/DDBJ whole genome shotgun (WGS) entry which is preliminary data.</text>
</comment>
<evidence type="ECO:0000313" key="2">
    <source>
        <dbReference type="Proteomes" id="UP001055072"/>
    </source>
</evidence>
<proteinExistence type="predicted"/>
<keyword evidence="2" id="KW-1185">Reference proteome</keyword>
<name>A0ACB8TQE6_9APHY</name>